<feature type="domain" description="AB hydrolase-1" evidence="4">
    <location>
        <begin position="20"/>
        <end position="254"/>
    </location>
</feature>
<dbReference type="UniPathway" id="UPA01057">
    <property type="reaction ID" value="UER00900"/>
</dbReference>
<comment type="similarity">
    <text evidence="3">Belongs to the AB hydrolase superfamily. MenH family.</text>
</comment>
<comment type="catalytic activity">
    <reaction evidence="3">
        <text>5-enolpyruvoyl-6-hydroxy-2-succinyl-cyclohex-3-ene-1-carboxylate = (1R,6R)-6-hydroxy-2-succinyl-cyclohexa-2,4-diene-1-carboxylate + pyruvate</text>
        <dbReference type="Rhea" id="RHEA:25597"/>
        <dbReference type="ChEBI" id="CHEBI:15361"/>
        <dbReference type="ChEBI" id="CHEBI:58689"/>
        <dbReference type="ChEBI" id="CHEBI:58818"/>
        <dbReference type="EC" id="4.2.99.20"/>
    </reaction>
</comment>
<dbReference type="GO" id="GO:0070205">
    <property type="term" value="F:2-succinyl-6-hydroxy-2,4-cyclohexadiene-1-carboxylate synthase activity"/>
    <property type="evidence" value="ECO:0007669"/>
    <property type="project" value="UniProtKB-UniRule"/>
</dbReference>
<comment type="caution">
    <text evidence="5">The sequence shown here is derived from an EMBL/GenBank/DDBJ whole genome shotgun (WGS) entry which is preliminary data.</text>
</comment>
<keyword evidence="2 3" id="KW-0456">Lyase</keyword>
<dbReference type="AlphaFoldDB" id="A0A7V9Z0H5"/>
<dbReference type="Gene3D" id="3.40.50.1820">
    <property type="entry name" value="alpha/beta hydrolase"/>
    <property type="match status" value="1"/>
</dbReference>
<dbReference type="InterPro" id="IPR000073">
    <property type="entry name" value="AB_hydrolase_1"/>
</dbReference>
<dbReference type="PANTHER" id="PTHR42916:SF1">
    <property type="entry name" value="PROTEIN PHYLLO, CHLOROPLASTIC"/>
    <property type="match status" value="1"/>
</dbReference>
<dbReference type="NCBIfam" id="TIGR03695">
    <property type="entry name" value="menH_SHCHC"/>
    <property type="match status" value="1"/>
</dbReference>
<proteinExistence type="inferred from homology"/>
<name>A0A7V9Z0H5_9BACL</name>
<dbReference type="PRINTS" id="PR00111">
    <property type="entry name" value="ABHYDROLASE"/>
</dbReference>
<dbReference type="Pfam" id="PF00561">
    <property type="entry name" value="Abhydrolase_1"/>
    <property type="match status" value="1"/>
</dbReference>
<evidence type="ECO:0000313" key="6">
    <source>
        <dbReference type="Proteomes" id="UP000580891"/>
    </source>
</evidence>
<reference evidence="5 6" key="1">
    <citation type="submission" date="2020-07" db="EMBL/GenBank/DDBJ databases">
        <title>Genomic Encyclopedia of Type Strains, Phase IV (KMG-IV): sequencing the most valuable type-strain genomes for metagenomic binning, comparative biology and taxonomic classification.</title>
        <authorList>
            <person name="Goeker M."/>
        </authorList>
    </citation>
    <scope>NUCLEOTIDE SEQUENCE [LARGE SCALE GENOMIC DNA]</scope>
    <source>
        <strain evidence="5 6">DSM 25220</strain>
    </source>
</reference>
<keyword evidence="1 3" id="KW-0474">Menaquinone biosynthesis</keyword>
<evidence type="ECO:0000256" key="1">
    <source>
        <dbReference type="ARBA" id="ARBA00022428"/>
    </source>
</evidence>
<dbReference type="EMBL" id="JACDUU010000004">
    <property type="protein sequence ID" value="MBA2871859.1"/>
    <property type="molecule type" value="Genomic_DNA"/>
</dbReference>
<dbReference type="HAMAP" id="MF_01660">
    <property type="entry name" value="MenH"/>
    <property type="match status" value="1"/>
</dbReference>
<keyword evidence="6" id="KW-1185">Reference proteome</keyword>
<gene>
    <name evidence="3" type="primary">menH</name>
    <name evidence="5" type="ORF">HNQ85_002134</name>
</gene>
<dbReference type="UniPathway" id="UPA00079"/>
<organism evidence="5 6">
    <name type="scientific">[Anoxybacillus] calidus</name>
    <dbReference type="NCBI Taxonomy" id="575178"/>
    <lineage>
        <taxon>Bacteria</taxon>
        <taxon>Bacillati</taxon>
        <taxon>Bacillota</taxon>
        <taxon>Bacilli</taxon>
        <taxon>Bacillales</taxon>
        <taxon>Anoxybacillaceae</taxon>
        <taxon>Paranoxybacillus</taxon>
    </lineage>
</organism>
<dbReference type="SUPFAM" id="SSF53474">
    <property type="entry name" value="alpha/beta-Hydrolases"/>
    <property type="match status" value="1"/>
</dbReference>
<comment type="pathway">
    <text evidence="3">Quinol/quinone metabolism; menaquinone biosynthesis.</text>
</comment>
<accession>A0A7V9Z0H5</accession>
<evidence type="ECO:0000259" key="4">
    <source>
        <dbReference type="Pfam" id="PF00561"/>
    </source>
</evidence>
<dbReference type="RefSeq" id="WP_181537665.1">
    <property type="nucleotide sequence ID" value="NZ_JACDUU010000004.1"/>
</dbReference>
<dbReference type="InterPro" id="IPR029058">
    <property type="entry name" value="AB_hydrolase_fold"/>
</dbReference>
<dbReference type="PANTHER" id="PTHR42916">
    <property type="entry name" value="2-SUCCINYL-5-ENOLPYRUVYL-6-HYDROXY-3-CYCLOHEXENE-1-CARBOXYLATE SYNTHASE"/>
    <property type="match status" value="1"/>
</dbReference>
<evidence type="ECO:0000256" key="2">
    <source>
        <dbReference type="ARBA" id="ARBA00023239"/>
    </source>
</evidence>
<evidence type="ECO:0000313" key="5">
    <source>
        <dbReference type="EMBL" id="MBA2871859.1"/>
    </source>
</evidence>
<comment type="subunit">
    <text evidence="3">Monomer.</text>
</comment>
<dbReference type="Proteomes" id="UP000580891">
    <property type="component" value="Unassembled WGS sequence"/>
</dbReference>
<sequence>MKIVANGVAYHVEIYGHGDPLLLLHGFTGSVESWKWLVPKWQHQRKLIMIDIIGHGLSDSPHDSKRYEIEHVAADLEEILKQLHIEKVNVLGYSMGGRLALTFAVLYSHRVNKLILESSSPGLKSDEERRARIKSDEALALEIETYGVKHFIEKWENIPLFATQKRLPPIVQECIRTERLRNNAKGLANSLRGMGTGKQPSWWDRLSEVTIPTLLICGELDEKFCQIASEMARLMPNAVVSKISDSGHAIHVEQPEIFVKIVDEFI</sequence>
<comment type="function">
    <text evidence="3">Catalyzes a proton abstraction reaction that results in 2,5-elimination of pyruvate from 2-succinyl-5-enolpyruvyl-6-hydroxy-3-cyclohexene-1-carboxylate (SEPHCHC) and the formation of 2-succinyl-6-hydroxy-2,4-cyclohexadiene-1-carboxylate (SHCHC).</text>
</comment>
<dbReference type="GO" id="GO:0009234">
    <property type="term" value="P:menaquinone biosynthetic process"/>
    <property type="evidence" value="ECO:0007669"/>
    <property type="project" value="UniProtKB-UniRule"/>
</dbReference>
<evidence type="ECO:0000256" key="3">
    <source>
        <dbReference type="HAMAP-Rule" id="MF_01660"/>
    </source>
</evidence>
<comment type="pathway">
    <text evidence="3">Quinol/quinone metabolism; 1,4-dihydroxy-2-naphthoate biosynthesis; 1,4-dihydroxy-2-naphthoate from chorismate: step 3/7.</text>
</comment>
<dbReference type="InterPro" id="IPR022485">
    <property type="entry name" value="SHCHC_synthase_MenH"/>
</dbReference>
<dbReference type="EC" id="4.2.99.20" evidence="3"/>
<protein>
    <recommendedName>
        <fullName evidence="3">Putative 2-succinyl-6-hydroxy-2,4-cyclohexadiene-1-carboxylate synthase</fullName>
        <shortName evidence="3">SHCHC synthase</shortName>
        <ecNumber evidence="3">4.2.99.20</ecNumber>
    </recommendedName>
</protein>